<proteinExistence type="predicted"/>
<dbReference type="EMBL" id="JANUGP010000014">
    <property type="protein sequence ID" value="MCS0603400.1"/>
    <property type="molecule type" value="Genomic_DNA"/>
</dbReference>
<evidence type="ECO:0000313" key="2">
    <source>
        <dbReference type="EMBL" id="MCS0603400.1"/>
    </source>
</evidence>
<accession>A0ABT2B4F1</accession>
<evidence type="ECO:0000313" key="3">
    <source>
        <dbReference type="Proteomes" id="UP001205612"/>
    </source>
</evidence>
<name>A0ABT2B4F1_9ACTN</name>
<reference evidence="2 3" key="1">
    <citation type="submission" date="2022-08" db="EMBL/GenBank/DDBJ databases">
        <authorList>
            <person name="Somphong A."/>
            <person name="Phongsopitanun W."/>
        </authorList>
    </citation>
    <scope>NUCLEOTIDE SEQUENCE [LARGE SCALE GENOMIC DNA]</scope>
    <source>
        <strain evidence="2 3">LP11</strain>
    </source>
</reference>
<dbReference type="Proteomes" id="UP001205612">
    <property type="component" value="Unassembled WGS sequence"/>
</dbReference>
<sequence length="138" mass="14722">MEGVRTRPVLVYDGDCGFCTASVALARRWIRPRCDIAARQWADLEDLGVAPERAEYEALWVTPDGRVCGGAQAVAGLLSSARGVWPVAGAVLRLPPVRWAAHGVYRLVARNRHRLPGGTPACALPAGRGPGGRSPSRT</sequence>
<feature type="region of interest" description="Disordered" evidence="1">
    <location>
        <begin position="119"/>
        <end position="138"/>
    </location>
</feature>
<protein>
    <submittedName>
        <fullName evidence="2">DUF393 domain-containing protein</fullName>
    </submittedName>
</protein>
<comment type="caution">
    <text evidence="2">The sequence shown here is derived from an EMBL/GenBank/DDBJ whole genome shotgun (WGS) entry which is preliminary data.</text>
</comment>
<gene>
    <name evidence="2" type="ORF">NX794_19590</name>
</gene>
<organism evidence="2 3">
    <name type="scientific">Streptomyces pyxinicus</name>
    <dbReference type="NCBI Taxonomy" id="2970331"/>
    <lineage>
        <taxon>Bacteria</taxon>
        <taxon>Bacillati</taxon>
        <taxon>Actinomycetota</taxon>
        <taxon>Actinomycetes</taxon>
        <taxon>Kitasatosporales</taxon>
        <taxon>Streptomycetaceae</taxon>
        <taxon>Streptomyces</taxon>
    </lineage>
</organism>
<dbReference type="InterPro" id="IPR007263">
    <property type="entry name" value="DCC1-like"/>
</dbReference>
<evidence type="ECO:0000256" key="1">
    <source>
        <dbReference type="SAM" id="MobiDB-lite"/>
    </source>
</evidence>
<dbReference type="Pfam" id="PF04134">
    <property type="entry name" value="DCC1-like"/>
    <property type="match status" value="1"/>
</dbReference>
<keyword evidence="3" id="KW-1185">Reference proteome</keyword>